<proteinExistence type="predicted"/>
<gene>
    <name evidence="1" type="ORF">B1H18_15195</name>
</gene>
<keyword evidence="2" id="KW-1185">Reference proteome</keyword>
<evidence type="ECO:0000313" key="1">
    <source>
        <dbReference type="EMBL" id="OON79291.1"/>
    </source>
</evidence>
<dbReference type="EMBL" id="MVFC01000010">
    <property type="protein sequence ID" value="OON79291.1"/>
    <property type="molecule type" value="Genomic_DNA"/>
</dbReference>
<sequence length="96" mass="10720">MYVLNGRWRLIVAPLASEEREVRVEDPNPVRQLVVRDLGPADTGFAPASFGHRLIENGFIIDPSERAKPGTVNGWSRTDDPDRWQTVCYPTSEAVG</sequence>
<protein>
    <submittedName>
        <fullName evidence="1">Uncharacterized protein</fullName>
    </submittedName>
</protein>
<name>A0A1V4A8R2_9ACTN</name>
<dbReference type="Proteomes" id="UP000190539">
    <property type="component" value="Unassembled WGS sequence"/>
</dbReference>
<dbReference type="STRING" id="83656.B1H18_15195"/>
<reference evidence="1 2" key="1">
    <citation type="submission" date="2017-02" db="EMBL/GenBank/DDBJ databases">
        <title>Draft Genome Sequence of Streptomyces tsukubaensis F601, a Producer of the immunosuppressant tacrolimus FK506.</title>
        <authorList>
            <person name="Zong G."/>
            <person name="Zhong C."/>
            <person name="Fu J."/>
            <person name="Qin R."/>
            <person name="Cao G."/>
        </authorList>
    </citation>
    <scope>NUCLEOTIDE SEQUENCE [LARGE SCALE GENOMIC DNA]</scope>
    <source>
        <strain evidence="1 2">F601</strain>
    </source>
</reference>
<evidence type="ECO:0000313" key="2">
    <source>
        <dbReference type="Proteomes" id="UP000190539"/>
    </source>
</evidence>
<comment type="caution">
    <text evidence="1">The sequence shown here is derived from an EMBL/GenBank/DDBJ whole genome shotgun (WGS) entry which is preliminary data.</text>
</comment>
<accession>A0A1V4A8R2</accession>
<dbReference type="AlphaFoldDB" id="A0A1V4A8R2"/>
<organism evidence="1 2">
    <name type="scientific">Streptomyces tsukubensis</name>
    <dbReference type="NCBI Taxonomy" id="83656"/>
    <lineage>
        <taxon>Bacteria</taxon>
        <taxon>Bacillati</taxon>
        <taxon>Actinomycetota</taxon>
        <taxon>Actinomycetes</taxon>
        <taxon>Kitasatosporales</taxon>
        <taxon>Streptomycetaceae</taxon>
        <taxon>Streptomyces</taxon>
    </lineage>
</organism>